<evidence type="ECO:0000313" key="2">
    <source>
        <dbReference type="EMBL" id="KLU07831.1"/>
    </source>
</evidence>
<sequence>MPARRPRREGARAGQPDASGCHPLTQRSIARFGWPQNIE</sequence>
<gene>
    <name evidence="2" type="ORF">RISK_000010</name>
</gene>
<evidence type="ECO:0000313" key="3">
    <source>
        <dbReference type="Proteomes" id="UP000036367"/>
    </source>
</evidence>
<dbReference type="AlphaFoldDB" id="A0A0J1BMS6"/>
<organism evidence="2 3">
    <name type="scientific">Rhodopirellula islandica</name>
    <dbReference type="NCBI Taxonomy" id="595434"/>
    <lineage>
        <taxon>Bacteria</taxon>
        <taxon>Pseudomonadati</taxon>
        <taxon>Planctomycetota</taxon>
        <taxon>Planctomycetia</taxon>
        <taxon>Pirellulales</taxon>
        <taxon>Pirellulaceae</taxon>
        <taxon>Rhodopirellula</taxon>
    </lineage>
</organism>
<dbReference type="Proteomes" id="UP000036367">
    <property type="component" value="Unassembled WGS sequence"/>
</dbReference>
<comment type="caution">
    <text evidence="2">The sequence shown here is derived from an EMBL/GenBank/DDBJ whole genome shotgun (WGS) entry which is preliminary data.</text>
</comment>
<dbReference type="STRING" id="595434.RISK_000010"/>
<feature type="region of interest" description="Disordered" evidence="1">
    <location>
        <begin position="1"/>
        <end position="39"/>
    </location>
</feature>
<keyword evidence="3" id="KW-1185">Reference proteome</keyword>
<accession>A0A0J1BMS6</accession>
<name>A0A0J1BMS6_RHOIS</name>
<dbReference type="EMBL" id="LECT01000001">
    <property type="protein sequence ID" value="KLU07831.1"/>
    <property type="molecule type" value="Genomic_DNA"/>
</dbReference>
<proteinExistence type="predicted"/>
<evidence type="ECO:0000256" key="1">
    <source>
        <dbReference type="SAM" id="MobiDB-lite"/>
    </source>
</evidence>
<protein>
    <submittedName>
        <fullName evidence="2">Uncharacterized protein</fullName>
    </submittedName>
</protein>
<reference evidence="2" key="1">
    <citation type="submission" date="2015-05" db="EMBL/GenBank/DDBJ databases">
        <title>Permanent draft genome of Rhodopirellula islandicus K833.</title>
        <authorList>
            <person name="Kizina J."/>
            <person name="Richter M."/>
            <person name="Glockner F.O."/>
            <person name="Harder J."/>
        </authorList>
    </citation>
    <scope>NUCLEOTIDE SEQUENCE [LARGE SCALE GENOMIC DNA]</scope>
    <source>
        <strain evidence="2">K833</strain>
    </source>
</reference>